<dbReference type="EMBL" id="PJQD01000020">
    <property type="protein sequence ID" value="POY74908.1"/>
    <property type="molecule type" value="Genomic_DNA"/>
</dbReference>
<evidence type="ECO:0000256" key="1">
    <source>
        <dbReference type="SAM" id="MobiDB-lite"/>
    </source>
</evidence>
<reference evidence="2 3" key="1">
    <citation type="journal article" date="2018" name="Front. Microbiol.">
        <title>Prospects for Fungal Bioremediation of Acidic Radioactive Waste Sites: Characterization and Genome Sequence of Rhodotorula taiwanensis MD1149.</title>
        <authorList>
            <person name="Tkavc R."/>
            <person name="Matrosova V.Y."/>
            <person name="Grichenko O.E."/>
            <person name="Gostincar C."/>
            <person name="Volpe R.P."/>
            <person name="Klimenkova P."/>
            <person name="Gaidamakova E.K."/>
            <person name="Zhou C.E."/>
            <person name="Stewart B.J."/>
            <person name="Lyman M.G."/>
            <person name="Malfatti S.A."/>
            <person name="Rubinfeld B."/>
            <person name="Courtot M."/>
            <person name="Singh J."/>
            <person name="Dalgard C.L."/>
            <person name="Hamilton T."/>
            <person name="Frey K.G."/>
            <person name="Gunde-Cimerman N."/>
            <person name="Dugan L."/>
            <person name="Daly M.J."/>
        </authorList>
    </citation>
    <scope>NUCLEOTIDE SEQUENCE [LARGE SCALE GENOMIC DNA]</scope>
    <source>
        <strain evidence="2 3">MD1149</strain>
    </source>
</reference>
<dbReference type="AlphaFoldDB" id="A0A2S5BDS1"/>
<dbReference type="Proteomes" id="UP000237144">
    <property type="component" value="Unassembled WGS sequence"/>
</dbReference>
<dbReference type="PANTHER" id="PTHR38789:SF1">
    <property type="entry name" value="GLUCOSE-REPRESSIBLE GENE PROTEIN-RELATED"/>
    <property type="match status" value="1"/>
</dbReference>
<feature type="region of interest" description="Disordered" evidence="1">
    <location>
        <begin position="122"/>
        <end position="172"/>
    </location>
</feature>
<dbReference type="InterPro" id="IPR020100">
    <property type="entry name" value="Glc-repressible_Grg1"/>
</dbReference>
<evidence type="ECO:0000313" key="2">
    <source>
        <dbReference type="EMBL" id="POY74908.1"/>
    </source>
</evidence>
<proteinExistence type="predicted"/>
<name>A0A2S5BDS1_9BASI</name>
<dbReference type="OrthoDB" id="10039103at2759"/>
<accession>A0A2S5BDS1</accession>
<sequence>MSLVPLPPNGFVSVPPKADPATGVEPDSRSDDVPAFCRSCLRPAPLRSRVLSSPHFARLPSLSLSPLHTTRSQLNLSTLIPLIQPTTTMASSTSQSTGQSIVNTISDAASYVSETVQEYTSGASKEANKEVAKDSNQSIGTRLSAGVDALGDKADESKHSAKAEANKKSAQH</sequence>
<protein>
    <submittedName>
        <fullName evidence="2">Uncharacterized protein</fullName>
    </submittedName>
</protein>
<feature type="region of interest" description="Disordered" evidence="1">
    <location>
        <begin position="1"/>
        <end position="32"/>
    </location>
</feature>
<gene>
    <name evidence="2" type="ORF">BMF94_1884</name>
</gene>
<evidence type="ECO:0000313" key="3">
    <source>
        <dbReference type="Proteomes" id="UP000237144"/>
    </source>
</evidence>
<dbReference type="Pfam" id="PF11034">
    <property type="entry name" value="Grg1"/>
    <property type="match status" value="1"/>
</dbReference>
<organism evidence="2 3">
    <name type="scientific">Rhodotorula taiwanensis</name>
    <dbReference type="NCBI Taxonomy" id="741276"/>
    <lineage>
        <taxon>Eukaryota</taxon>
        <taxon>Fungi</taxon>
        <taxon>Dikarya</taxon>
        <taxon>Basidiomycota</taxon>
        <taxon>Pucciniomycotina</taxon>
        <taxon>Microbotryomycetes</taxon>
        <taxon>Sporidiobolales</taxon>
        <taxon>Sporidiobolaceae</taxon>
        <taxon>Rhodotorula</taxon>
    </lineage>
</organism>
<keyword evidence="3" id="KW-1185">Reference proteome</keyword>
<feature type="compositionally biased region" description="Basic and acidic residues" evidence="1">
    <location>
        <begin position="150"/>
        <end position="172"/>
    </location>
</feature>
<dbReference type="PANTHER" id="PTHR38789">
    <property type="entry name" value="REPRESSIBLE PROTEIN GRG1, PUTATIVE (AFU_ORTHOLOGUE AFUA_5G14210)-RELATED"/>
    <property type="match status" value="1"/>
</dbReference>
<comment type="caution">
    <text evidence="2">The sequence shown here is derived from an EMBL/GenBank/DDBJ whole genome shotgun (WGS) entry which is preliminary data.</text>
</comment>